<evidence type="ECO:0000313" key="3">
    <source>
        <dbReference type="Proteomes" id="UP000672934"/>
    </source>
</evidence>
<dbReference type="EMBL" id="CAJPUY010000011">
    <property type="protein sequence ID" value="CAG2145654.1"/>
    <property type="molecule type" value="Genomic_DNA"/>
</dbReference>
<dbReference type="EC" id="4.2.1.150" evidence="2"/>
<dbReference type="AlphaFoldDB" id="A0A916N4X7"/>
<dbReference type="InterPro" id="IPR029045">
    <property type="entry name" value="ClpP/crotonase-like_dom_sf"/>
</dbReference>
<evidence type="ECO:0000256" key="1">
    <source>
        <dbReference type="ARBA" id="ARBA00005254"/>
    </source>
</evidence>
<reference evidence="2" key="1">
    <citation type="submission" date="2021-03" db="EMBL/GenBank/DDBJ databases">
        <authorList>
            <person name="Peeters C."/>
        </authorList>
    </citation>
    <scope>NUCLEOTIDE SEQUENCE</scope>
    <source>
        <strain evidence="2">LMG 31506</strain>
    </source>
</reference>
<comment type="caution">
    <text evidence="2">The sequence shown here is derived from an EMBL/GenBank/DDBJ whole genome shotgun (WGS) entry which is preliminary data.</text>
</comment>
<dbReference type="SUPFAM" id="SSF52096">
    <property type="entry name" value="ClpP/crotonase"/>
    <property type="match status" value="1"/>
</dbReference>
<keyword evidence="2" id="KW-0456">Lyase</keyword>
<comment type="similarity">
    <text evidence="1">Belongs to the enoyl-CoA hydratase/isomerase family.</text>
</comment>
<name>A0A916N4X7_9BURK</name>
<sequence>MSEHASPASPASNRHAGVEIDERGVATLTIREAGSLNILGTPVIADLTRAIGALAASDAVRVLVVRGAGEKGFIGGADIKEMAALTRASAEAFISGLRGLCDALRHFPAPVIARMPGWCLGGGLELALACDLRIAADNAQLGMPEVKVGIPSVIHAALMPRLVGNARAAWMLLTGELCGAEEALSWGLVNRVVPLAGLDAEVERVAALFAGFGPQVVRQQKRLLREWEEAPLDVSIDNSVAEFGRAFDTGEPQHHMATFLNRKR</sequence>
<dbReference type="NCBIfam" id="NF004795">
    <property type="entry name" value="PRK06143.1"/>
    <property type="match status" value="1"/>
</dbReference>
<organism evidence="2 3">
    <name type="scientific">Cupriavidus yeoncheonensis</name>
    <dbReference type="NCBI Taxonomy" id="1462994"/>
    <lineage>
        <taxon>Bacteria</taxon>
        <taxon>Pseudomonadati</taxon>
        <taxon>Pseudomonadota</taxon>
        <taxon>Betaproteobacteria</taxon>
        <taxon>Burkholderiales</taxon>
        <taxon>Burkholderiaceae</taxon>
        <taxon>Cupriavidus</taxon>
    </lineage>
</organism>
<accession>A0A916N4X7</accession>
<gene>
    <name evidence="2" type="ORF">LMG31506_03229</name>
</gene>
<dbReference type="PANTHER" id="PTHR11941">
    <property type="entry name" value="ENOYL-COA HYDRATASE-RELATED"/>
    <property type="match status" value="1"/>
</dbReference>
<dbReference type="PANTHER" id="PTHR11941:SF171">
    <property type="entry name" value="SD19268P"/>
    <property type="match status" value="1"/>
</dbReference>
<dbReference type="Gene3D" id="3.90.226.10">
    <property type="entry name" value="2-enoyl-CoA Hydratase, Chain A, domain 1"/>
    <property type="match status" value="1"/>
</dbReference>
<dbReference type="GO" id="GO:0006635">
    <property type="term" value="P:fatty acid beta-oxidation"/>
    <property type="evidence" value="ECO:0007669"/>
    <property type="project" value="TreeGrafter"/>
</dbReference>
<dbReference type="InterPro" id="IPR001753">
    <property type="entry name" value="Enoyl-CoA_hydra/iso"/>
</dbReference>
<dbReference type="Pfam" id="PF00378">
    <property type="entry name" value="ECH_1"/>
    <property type="match status" value="1"/>
</dbReference>
<evidence type="ECO:0000313" key="2">
    <source>
        <dbReference type="EMBL" id="CAG2145654.1"/>
    </source>
</evidence>
<protein>
    <submittedName>
        <fullName evidence="2">Crotonyl-CoA hydratase</fullName>
        <ecNumber evidence="2">4.2.1.150</ecNumber>
    </submittedName>
</protein>
<keyword evidence="3" id="KW-1185">Reference proteome</keyword>
<dbReference type="RefSeq" id="WP_211948175.1">
    <property type="nucleotide sequence ID" value="NZ_CAJPUY010000011.1"/>
</dbReference>
<dbReference type="GO" id="GO:0018812">
    <property type="term" value="F:3-hydroxyacyl-CoA dehydratase activity"/>
    <property type="evidence" value="ECO:0007669"/>
    <property type="project" value="UniProtKB-EC"/>
</dbReference>
<proteinExistence type="inferred from homology"/>
<dbReference type="CDD" id="cd06558">
    <property type="entry name" value="crotonase-like"/>
    <property type="match status" value="1"/>
</dbReference>
<dbReference type="Proteomes" id="UP000672934">
    <property type="component" value="Unassembled WGS sequence"/>
</dbReference>